<organism evidence="2 3">
    <name type="scientific">Streptomyces lutosisoli</name>
    <dbReference type="NCBI Taxonomy" id="2665721"/>
    <lineage>
        <taxon>Bacteria</taxon>
        <taxon>Bacillati</taxon>
        <taxon>Actinomycetota</taxon>
        <taxon>Actinomycetes</taxon>
        <taxon>Kitasatosporales</taxon>
        <taxon>Streptomycetaceae</taxon>
        <taxon>Streptomyces</taxon>
    </lineage>
</organism>
<protein>
    <submittedName>
        <fullName evidence="2">Helix-turn-helix domain-containing protein</fullName>
    </submittedName>
</protein>
<dbReference type="CDD" id="cd00093">
    <property type="entry name" value="HTH_XRE"/>
    <property type="match status" value="1"/>
</dbReference>
<proteinExistence type="predicted"/>
<dbReference type="InterPro" id="IPR010982">
    <property type="entry name" value="Lambda_DNA-bd_dom_sf"/>
</dbReference>
<dbReference type="InterPro" id="IPR001387">
    <property type="entry name" value="Cro/C1-type_HTH"/>
</dbReference>
<feature type="region of interest" description="Disordered" evidence="1">
    <location>
        <begin position="115"/>
        <end position="141"/>
    </location>
</feature>
<evidence type="ECO:0000313" key="3">
    <source>
        <dbReference type="Proteomes" id="UP001596957"/>
    </source>
</evidence>
<dbReference type="Gene3D" id="1.10.260.40">
    <property type="entry name" value="lambda repressor-like DNA-binding domains"/>
    <property type="match status" value="1"/>
</dbReference>
<accession>A0ABW2VTL6</accession>
<dbReference type="RefSeq" id="WP_381262712.1">
    <property type="nucleotide sequence ID" value="NZ_JBHTBI010000067.1"/>
</dbReference>
<dbReference type="Proteomes" id="UP001596957">
    <property type="component" value="Unassembled WGS sequence"/>
</dbReference>
<gene>
    <name evidence="2" type="ORF">ACFQZP_37560</name>
</gene>
<dbReference type="Pfam" id="PF13560">
    <property type="entry name" value="HTH_31"/>
    <property type="match status" value="1"/>
</dbReference>
<evidence type="ECO:0000313" key="2">
    <source>
        <dbReference type="EMBL" id="MFD0287289.1"/>
    </source>
</evidence>
<dbReference type="PANTHER" id="PTHR35010">
    <property type="entry name" value="BLL4672 PROTEIN-RELATED"/>
    <property type="match status" value="1"/>
</dbReference>
<reference evidence="3" key="1">
    <citation type="journal article" date="2019" name="Int. J. Syst. Evol. Microbiol.">
        <title>The Global Catalogue of Microorganisms (GCM) 10K type strain sequencing project: providing services to taxonomists for standard genome sequencing and annotation.</title>
        <authorList>
            <consortium name="The Broad Institute Genomics Platform"/>
            <consortium name="The Broad Institute Genome Sequencing Center for Infectious Disease"/>
            <person name="Wu L."/>
            <person name="Ma J."/>
        </authorList>
    </citation>
    <scope>NUCLEOTIDE SEQUENCE [LARGE SCALE GENOMIC DNA]</scope>
    <source>
        <strain evidence="3">CGMCC 4.7198</strain>
    </source>
</reference>
<evidence type="ECO:0000256" key="1">
    <source>
        <dbReference type="SAM" id="MobiDB-lite"/>
    </source>
</evidence>
<dbReference type="SUPFAM" id="SSF47413">
    <property type="entry name" value="lambda repressor-like DNA-binding domains"/>
    <property type="match status" value="1"/>
</dbReference>
<dbReference type="EMBL" id="JBHTEC010000001">
    <property type="protein sequence ID" value="MFD0287289.1"/>
    <property type="molecule type" value="Genomic_DNA"/>
</dbReference>
<keyword evidence="3" id="KW-1185">Reference proteome</keyword>
<name>A0ABW2VTL6_9ACTN</name>
<sequence>MTPDDVGLPVSGGLRRTPGLHREEVATLAGISNDYYARRERGTETRPSPSAIDALARALRLGEAEHKHLWDLTACADGQPTAPAAVPSRSVPASTELLLESLRPNPAYVVGHTRPQRQLGLHRRSVAPADSGAHGPVDTLT</sequence>
<comment type="caution">
    <text evidence="2">The sequence shown here is derived from an EMBL/GenBank/DDBJ whole genome shotgun (WGS) entry which is preliminary data.</text>
</comment>